<dbReference type="Proteomes" id="UP000265515">
    <property type="component" value="Unassembled WGS sequence"/>
</dbReference>
<feature type="compositionally biased region" description="Acidic residues" evidence="3">
    <location>
        <begin position="357"/>
        <end position="376"/>
    </location>
</feature>
<reference evidence="5 6" key="1">
    <citation type="journal article" date="2018" name="Cell">
        <title>The Chara Genome: Secondary Complexity and Implications for Plant Terrestrialization.</title>
        <authorList>
            <person name="Nishiyama T."/>
            <person name="Sakayama H."/>
            <person name="Vries J.D."/>
            <person name="Buschmann H."/>
            <person name="Saint-Marcoux D."/>
            <person name="Ullrich K.K."/>
            <person name="Haas F.B."/>
            <person name="Vanderstraeten L."/>
            <person name="Becker D."/>
            <person name="Lang D."/>
            <person name="Vosolsobe S."/>
            <person name="Rombauts S."/>
            <person name="Wilhelmsson P.K.I."/>
            <person name="Janitza P."/>
            <person name="Kern R."/>
            <person name="Heyl A."/>
            <person name="Rumpler F."/>
            <person name="Villalobos L.I.A.C."/>
            <person name="Clay J.M."/>
            <person name="Skokan R."/>
            <person name="Toyoda A."/>
            <person name="Suzuki Y."/>
            <person name="Kagoshima H."/>
            <person name="Schijlen E."/>
            <person name="Tajeshwar N."/>
            <person name="Catarino B."/>
            <person name="Hetherington A.J."/>
            <person name="Saltykova A."/>
            <person name="Bonnot C."/>
            <person name="Breuninger H."/>
            <person name="Symeonidi A."/>
            <person name="Radhakrishnan G.V."/>
            <person name="Van Nieuwerburgh F."/>
            <person name="Deforce D."/>
            <person name="Chang C."/>
            <person name="Karol K.G."/>
            <person name="Hedrich R."/>
            <person name="Ulvskov P."/>
            <person name="Glockner G."/>
            <person name="Delwiche C.F."/>
            <person name="Petrasek J."/>
            <person name="Van de Peer Y."/>
            <person name="Friml J."/>
            <person name="Beilby M."/>
            <person name="Dolan L."/>
            <person name="Kohara Y."/>
            <person name="Sugano S."/>
            <person name="Fujiyama A."/>
            <person name="Delaux P.-M."/>
            <person name="Quint M."/>
            <person name="TheiBen G."/>
            <person name="Hagemann M."/>
            <person name="Harholt J."/>
            <person name="Dunand C."/>
            <person name="Zachgo S."/>
            <person name="Langdale J."/>
            <person name="Maumus F."/>
            <person name="Straeten D.V.D."/>
            <person name="Gould S.B."/>
            <person name="Rensing S.A."/>
        </authorList>
    </citation>
    <scope>NUCLEOTIDE SEQUENCE [LARGE SCALE GENOMIC DNA]</scope>
    <source>
        <strain evidence="5 6">S276</strain>
    </source>
</reference>
<dbReference type="Gramene" id="GBG62356">
    <property type="protein sequence ID" value="GBG62356"/>
    <property type="gene ID" value="CBR_g30310"/>
</dbReference>
<dbReference type="SMART" id="SM00343">
    <property type="entry name" value="ZnF_C2HC"/>
    <property type="match status" value="1"/>
</dbReference>
<feature type="region of interest" description="Disordered" evidence="3">
    <location>
        <begin position="231"/>
        <end position="254"/>
    </location>
</feature>
<evidence type="ECO:0000256" key="1">
    <source>
        <dbReference type="PROSITE-ProRule" id="PRU00047"/>
    </source>
</evidence>
<evidence type="ECO:0000256" key="2">
    <source>
        <dbReference type="SAM" id="Coils"/>
    </source>
</evidence>
<dbReference type="EMBL" id="BFEA01000028">
    <property type="protein sequence ID" value="GBG62356.1"/>
    <property type="molecule type" value="Genomic_DNA"/>
</dbReference>
<gene>
    <name evidence="5" type="ORF">CBR_g30310</name>
</gene>
<evidence type="ECO:0000259" key="4">
    <source>
        <dbReference type="PROSITE" id="PS50158"/>
    </source>
</evidence>
<dbReference type="Gene3D" id="4.10.60.10">
    <property type="entry name" value="Zinc finger, CCHC-type"/>
    <property type="match status" value="1"/>
</dbReference>
<feature type="region of interest" description="Disordered" evidence="3">
    <location>
        <begin position="1"/>
        <end position="84"/>
    </location>
</feature>
<feature type="compositionally biased region" description="Polar residues" evidence="3">
    <location>
        <begin position="54"/>
        <end position="65"/>
    </location>
</feature>
<feature type="region of interest" description="Disordered" evidence="3">
    <location>
        <begin position="204"/>
        <end position="223"/>
    </location>
</feature>
<feature type="coiled-coil region" evidence="2">
    <location>
        <begin position="115"/>
        <end position="149"/>
    </location>
</feature>
<keyword evidence="1" id="KW-0862">Zinc</keyword>
<keyword evidence="1" id="KW-0863">Zinc-finger</keyword>
<feature type="compositionally biased region" description="Basic and acidic residues" evidence="3">
    <location>
        <begin position="1"/>
        <end position="35"/>
    </location>
</feature>
<dbReference type="GO" id="GO:0003676">
    <property type="term" value="F:nucleic acid binding"/>
    <property type="evidence" value="ECO:0007669"/>
    <property type="project" value="InterPro"/>
</dbReference>
<dbReference type="InterPro" id="IPR036875">
    <property type="entry name" value="Znf_CCHC_sf"/>
</dbReference>
<dbReference type="PROSITE" id="PS50158">
    <property type="entry name" value="ZF_CCHC"/>
    <property type="match status" value="1"/>
</dbReference>
<evidence type="ECO:0000256" key="3">
    <source>
        <dbReference type="SAM" id="MobiDB-lite"/>
    </source>
</evidence>
<protein>
    <recommendedName>
        <fullName evidence="4">CCHC-type domain-containing protein</fullName>
    </recommendedName>
</protein>
<comment type="caution">
    <text evidence="5">The sequence shown here is derived from an EMBL/GenBank/DDBJ whole genome shotgun (WGS) entry which is preliminary data.</text>
</comment>
<proteinExistence type="predicted"/>
<keyword evidence="2" id="KW-0175">Coiled coil</keyword>
<dbReference type="InterPro" id="IPR001878">
    <property type="entry name" value="Znf_CCHC"/>
</dbReference>
<feature type="region of interest" description="Disordered" evidence="3">
    <location>
        <begin position="353"/>
        <end position="376"/>
    </location>
</feature>
<sequence>MSDRREHSRRDHRSSSEDRSGYRSNDRGYERERAYRRSPPRCFSCNERGHYANQCPNRSRPSTSFEVRRGRSTSPTTREGTDKAQEAVVLQRQIEELNKSLASVSEFVLAEKTKRGEEERLRQVAEEEQQRIRNEKELHEKKERKLRAKLHKEAERDAEMEKKMEMQLAARTGDFFNKMEESLGPVLEFARKAKGKKKIRVLSDDETSARSSGSETEKLHKKAGKLTISEKRKRGPEPVFEDSPPTITPSKRTPCTKAKEGVAVGRITRSRSKIKTKLSPLIAKQKSPGGSEVLAKLRFRNQAIDEIRGLDAQELQLIYKNEGVNYNGKIKAIFDIASHRTRVAFGKIEGTAMSESGECEEEDSAMVDVEEPDCDA</sequence>
<dbReference type="Pfam" id="PF00098">
    <property type="entry name" value="zf-CCHC"/>
    <property type="match status" value="1"/>
</dbReference>
<keyword evidence="1" id="KW-0479">Metal-binding</keyword>
<evidence type="ECO:0000313" key="5">
    <source>
        <dbReference type="EMBL" id="GBG62356.1"/>
    </source>
</evidence>
<organism evidence="5 6">
    <name type="scientific">Chara braunii</name>
    <name type="common">Braun's stonewort</name>
    <dbReference type="NCBI Taxonomy" id="69332"/>
    <lineage>
        <taxon>Eukaryota</taxon>
        <taxon>Viridiplantae</taxon>
        <taxon>Streptophyta</taxon>
        <taxon>Charophyceae</taxon>
        <taxon>Charales</taxon>
        <taxon>Characeae</taxon>
        <taxon>Chara</taxon>
    </lineage>
</organism>
<name>A0A388JX39_CHABU</name>
<accession>A0A388JX39</accession>
<dbReference type="GO" id="GO:0008270">
    <property type="term" value="F:zinc ion binding"/>
    <property type="evidence" value="ECO:0007669"/>
    <property type="project" value="UniProtKB-KW"/>
</dbReference>
<evidence type="ECO:0000313" key="6">
    <source>
        <dbReference type="Proteomes" id="UP000265515"/>
    </source>
</evidence>
<dbReference type="SUPFAM" id="SSF57756">
    <property type="entry name" value="Retrovirus zinc finger-like domains"/>
    <property type="match status" value="1"/>
</dbReference>
<dbReference type="AlphaFoldDB" id="A0A388JX39"/>
<feature type="domain" description="CCHC-type" evidence="4">
    <location>
        <begin position="41"/>
        <end position="57"/>
    </location>
</feature>
<keyword evidence="6" id="KW-1185">Reference proteome</keyword>